<comment type="similarity">
    <text evidence="1">Belongs to the peptidase C1 family.</text>
</comment>
<dbReference type="PANTHER" id="PTHR12411">
    <property type="entry name" value="CYSTEINE PROTEASE FAMILY C1-RELATED"/>
    <property type="match status" value="1"/>
</dbReference>
<dbReference type="InterPro" id="IPR025661">
    <property type="entry name" value="Pept_asp_AS"/>
</dbReference>
<accession>A0A915DVX7</accession>
<sequence length="139" mass="15783">MGGLVKFSDYPYTAVKDQYCRVLDNPIVAYINDSARFPQDEAVMAQWVAANGTIVIVMDNYCLSSYKGGIVHPKLSCGARCDNWRHLVLIVGYGEEKGIPYWILKNSWGTGWGEQGYFKMRRGLNVNRMNQWAITSIIH</sequence>
<proteinExistence type="inferred from homology"/>
<evidence type="ECO:0000313" key="3">
    <source>
        <dbReference type="Proteomes" id="UP000887574"/>
    </source>
</evidence>
<dbReference type="Gene3D" id="3.90.70.10">
    <property type="entry name" value="Cysteine proteinases"/>
    <property type="match status" value="1"/>
</dbReference>
<dbReference type="SMART" id="SM00645">
    <property type="entry name" value="Pept_C1"/>
    <property type="match status" value="1"/>
</dbReference>
<dbReference type="Pfam" id="PF00112">
    <property type="entry name" value="Peptidase_C1"/>
    <property type="match status" value="1"/>
</dbReference>
<dbReference type="Proteomes" id="UP000887574">
    <property type="component" value="Unplaced"/>
</dbReference>
<dbReference type="GO" id="GO:0006508">
    <property type="term" value="P:proteolysis"/>
    <property type="evidence" value="ECO:0007669"/>
    <property type="project" value="InterPro"/>
</dbReference>
<evidence type="ECO:0000313" key="4">
    <source>
        <dbReference type="WBParaSite" id="jg24236"/>
    </source>
</evidence>
<dbReference type="GO" id="GO:0008234">
    <property type="term" value="F:cysteine-type peptidase activity"/>
    <property type="evidence" value="ECO:0007669"/>
    <property type="project" value="InterPro"/>
</dbReference>
<dbReference type="AlphaFoldDB" id="A0A915DVX7"/>
<evidence type="ECO:0000256" key="1">
    <source>
        <dbReference type="ARBA" id="ARBA00008455"/>
    </source>
</evidence>
<organism evidence="3 4">
    <name type="scientific">Ditylenchus dipsaci</name>
    <dbReference type="NCBI Taxonomy" id="166011"/>
    <lineage>
        <taxon>Eukaryota</taxon>
        <taxon>Metazoa</taxon>
        <taxon>Ecdysozoa</taxon>
        <taxon>Nematoda</taxon>
        <taxon>Chromadorea</taxon>
        <taxon>Rhabditida</taxon>
        <taxon>Tylenchina</taxon>
        <taxon>Tylenchomorpha</taxon>
        <taxon>Sphaerularioidea</taxon>
        <taxon>Anguinidae</taxon>
        <taxon>Anguininae</taxon>
        <taxon>Ditylenchus</taxon>
    </lineage>
</organism>
<dbReference type="PROSITE" id="PS00640">
    <property type="entry name" value="THIOL_PROTEASE_ASN"/>
    <property type="match status" value="1"/>
</dbReference>
<dbReference type="InterPro" id="IPR013128">
    <property type="entry name" value="Peptidase_C1A"/>
</dbReference>
<dbReference type="InterPro" id="IPR038765">
    <property type="entry name" value="Papain-like_cys_pep_sf"/>
</dbReference>
<evidence type="ECO:0000259" key="2">
    <source>
        <dbReference type="SMART" id="SM00645"/>
    </source>
</evidence>
<dbReference type="WBParaSite" id="jg24236">
    <property type="protein sequence ID" value="jg24236"/>
    <property type="gene ID" value="jg24236"/>
</dbReference>
<feature type="domain" description="Peptidase C1A papain C-terminal" evidence="2">
    <location>
        <begin position="1"/>
        <end position="137"/>
    </location>
</feature>
<dbReference type="InterPro" id="IPR000668">
    <property type="entry name" value="Peptidase_C1A_C"/>
</dbReference>
<dbReference type="SUPFAM" id="SSF54001">
    <property type="entry name" value="Cysteine proteinases"/>
    <property type="match status" value="1"/>
</dbReference>
<keyword evidence="3" id="KW-1185">Reference proteome</keyword>
<name>A0A915DVX7_9BILA</name>
<reference evidence="4" key="1">
    <citation type="submission" date="2022-11" db="UniProtKB">
        <authorList>
            <consortium name="WormBaseParasite"/>
        </authorList>
    </citation>
    <scope>IDENTIFICATION</scope>
</reference>
<protein>
    <submittedName>
        <fullName evidence="4">Peptidase C1A papain C-terminal domain-containing protein</fullName>
    </submittedName>
</protein>